<dbReference type="STRING" id="523791.Kkor_1177"/>
<reference evidence="2 3" key="1">
    <citation type="journal article" date="2009" name="Stand. Genomic Sci.">
        <title>Complete genome sequence of Kangiella koreensis type strain (SW-125).</title>
        <authorList>
            <person name="Han C."/>
            <person name="Sikorski J."/>
            <person name="Lapidus A."/>
            <person name="Nolan M."/>
            <person name="Glavina Del Rio T."/>
            <person name="Tice H."/>
            <person name="Cheng J.F."/>
            <person name="Lucas S."/>
            <person name="Chen F."/>
            <person name="Copeland A."/>
            <person name="Ivanova N."/>
            <person name="Mavromatis K."/>
            <person name="Ovchinnikova G."/>
            <person name="Pati A."/>
            <person name="Bruce D."/>
            <person name="Goodwin L."/>
            <person name="Pitluck S."/>
            <person name="Chen A."/>
            <person name="Palaniappan K."/>
            <person name="Land M."/>
            <person name="Hauser L."/>
            <person name="Chang Y.J."/>
            <person name="Jeffries C.D."/>
            <person name="Chain P."/>
            <person name="Saunders E."/>
            <person name="Brettin T."/>
            <person name="Goker M."/>
            <person name="Tindall B.J."/>
            <person name="Bristow J."/>
            <person name="Eisen J.A."/>
            <person name="Markowitz V."/>
            <person name="Hugenholtz P."/>
            <person name="Kyrpides N.C."/>
            <person name="Klenk H.P."/>
            <person name="Detter J.C."/>
        </authorList>
    </citation>
    <scope>NUCLEOTIDE SEQUENCE [LARGE SCALE GENOMIC DNA]</scope>
    <source>
        <strain evidence="3">DSM 16069 / KCTC 12182 / SW-125</strain>
    </source>
</reference>
<dbReference type="GO" id="GO:0016747">
    <property type="term" value="F:acyltransferase activity, transferring groups other than amino-acyl groups"/>
    <property type="evidence" value="ECO:0007669"/>
    <property type="project" value="InterPro"/>
</dbReference>
<keyword evidence="3" id="KW-1185">Reference proteome</keyword>
<dbReference type="HOGENOM" id="CLU_013985_3_1_6"/>
<dbReference type="RefSeq" id="WP_012801110.1">
    <property type="nucleotide sequence ID" value="NC_013166.1"/>
</dbReference>
<feature type="domain" description="N-acetyltransferase" evidence="1">
    <location>
        <begin position="19"/>
        <end position="177"/>
    </location>
</feature>
<gene>
    <name evidence="2" type="ordered locus">Kkor_1177</name>
</gene>
<dbReference type="Gene3D" id="3.40.630.30">
    <property type="match status" value="1"/>
</dbReference>
<dbReference type="Proteomes" id="UP000001231">
    <property type="component" value="Chromosome"/>
</dbReference>
<evidence type="ECO:0000313" key="3">
    <source>
        <dbReference type="Proteomes" id="UP000001231"/>
    </source>
</evidence>
<dbReference type="EMBL" id="CP001707">
    <property type="protein sequence ID" value="ACV26596.1"/>
    <property type="molecule type" value="Genomic_DNA"/>
</dbReference>
<dbReference type="KEGG" id="kko:Kkor_1177"/>
<dbReference type="InterPro" id="IPR016181">
    <property type="entry name" value="Acyl_CoA_acyltransferase"/>
</dbReference>
<dbReference type="AlphaFoldDB" id="C7RBF4"/>
<dbReference type="PANTHER" id="PTHR43792:SF1">
    <property type="entry name" value="N-ACETYLTRANSFERASE DOMAIN-CONTAINING PROTEIN"/>
    <property type="match status" value="1"/>
</dbReference>
<dbReference type="eggNOG" id="COG1670">
    <property type="taxonomic scope" value="Bacteria"/>
</dbReference>
<dbReference type="PROSITE" id="PS51186">
    <property type="entry name" value="GNAT"/>
    <property type="match status" value="1"/>
</dbReference>
<dbReference type="OrthoDB" id="9801656at2"/>
<dbReference type="PANTHER" id="PTHR43792">
    <property type="entry name" value="GNAT FAMILY, PUTATIVE (AFU_ORTHOLOGUE AFUA_3G00765)-RELATED-RELATED"/>
    <property type="match status" value="1"/>
</dbReference>
<proteinExistence type="predicted"/>
<evidence type="ECO:0000259" key="1">
    <source>
        <dbReference type="PROSITE" id="PS51186"/>
    </source>
</evidence>
<evidence type="ECO:0000313" key="2">
    <source>
        <dbReference type="EMBL" id="ACV26596.1"/>
    </source>
</evidence>
<dbReference type="SUPFAM" id="SSF55729">
    <property type="entry name" value="Acyl-CoA N-acyltransferases (Nat)"/>
    <property type="match status" value="1"/>
</dbReference>
<dbReference type="InterPro" id="IPR000182">
    <property type="entry name" value="GNAT_dom"/>
</dbReference>
<dbReference type="InterPro" id="IPR051531">
    <property type="entry name" value="N-acetyltransferase"/>
</dbReference>
<organism evidence="2 3">
    <name type="scientific">Kangiella koreensis (strain DSM 16069 / JCM 12317 / KCTC 12182 / SW-125)</name>
    <dbReference type="NCBI Taxonomy" id="523791"/>
    <lineage>
        <taxon>Bacteria</taxon>
        <taxon>Pseudomonadati</taxon>
        <taxon>Pseudomonadota</taxon>
        <taxon>Gammaproteobacteria</taxon>
        <taxon>Kangiellales</taxon>
        <taxon>Kangiellaceae</taxon>
        <taxon>Kangiella</taxon>
    </lineage>
</organism>
<dbReference type="InParanoid" id="C7RBF4"/>
<name>C7RBF4_KANKD</name>
<keyword evidence="2" id="KW-0808">Transferase</keyword>
<sequence>MKTSQETVIKVPVLETERLILRHYQQSDLPAYYEMMADPDITRYLFSGKPMSKHDAWRSMATMAGHWMLNGYGQWALEEKSTGRFVGRAGLIQPEGWPAIEAGWVLHKSAWGKGYATEAGQAAIGYGFEVLNQERIISMIQPDNVPSIKVAERLGESLSKKITLFGIDALEYAIDREAYQKLYK</sequence>
<protein>
    <submittedName>
        <fullName evidence="2">GCN5-related N-acetyltransferase</fullName>
    </submittedName>
</protein>
<accession>C7RBF4</accession>
<dbReference type="Pfam" id="PF13302">
    <property type="entry name" value="Acetyltransf_3"/>
    <property type="match status" value="1"/>
</dbReference>